<sequence>MVDKGRLIELAEGSVILEKLRKVFNKYNPVGIYYADANNHDEYDLEIKKSVEMFNLSFNVDEFIRNVHKVFIETFDEETAGFVEKYKDLATEVYGILTDWIGMEH</sequence>
<dbReference type="Gene3D" id="1.10.340.20">
    <property type="entry name" value="Apc36109-like domain"/>
    <property type="match status" value="1"/>
</dbReference>
<dbReference type="SUPFAM" id="SSF116922">
    <property type="entry name" value="YugE-like"/>
    <property type="match status" value="1"/>
</dbReference>
<dbReference type="AlphaFoldDB" id="A0A1F6MVL5"/>
<name>A0A1F6MVL5_9BACT</name>
<dbReference type="Proteomes" id="UP000178347">
    <property type="component" value="Unassembled WGS sequence"/>
</dbReference>
<evidence type="ECO:0000313" key="1">
    <source>
        <dbReference type="EMBL" id="OGH75745.1"/>
    </source>
</evidence>
<dbReference type="EMBL" id="MFQN01000003">
    <property type="protein sequence ID" value="OGH75745.1"/>
    <property type="molecule type" value="Genomic_DNA"/>
</dbReference>
<dbReference type="InterPro" id="IPR023162">
    <property type="entry name" value="Apc36109-like_dom_sf"/>
</dbReference>
<protein>
    <submittedName>
        <fullName evidence="1">Uncharacterized protein</fullName>
    </submittedName>
</protein>
<evidence type="ECO:0000313" key="2">
    <source>
        <dbReference type="Proteomes" id="UP000178347"/>
    </source>
</evidence>
<gene>
    <name evidence="1" type="ORF">A3G00_03310</name>
</gene>
<reference evidence="1 2" key="1">
    <citation type="journal article" date="2016" name="Nat. Commun.">
        <title>Thousands of microbial genomes shed light on interconnected biogeochemical processes in an aquifer system.</title>
        <authorList>
            <person name="Anantharaman K."/>
            <person name="Brown C.T."/>
            <person name="Hug L.A."/>
            <person name="Sharon I."/>
            <person name="Castelle C.J."/>
            <person name="Probst A.J."/>
            <person name="Thomas B.C."/>
            <person name="Singh A."/>
            <person name="Wilkins M.J."/>
            <person name="Karaoz U."/>
            <person name="Brodie E.L."/>
            <person name="Williams K.H."/>
            <person name="Hubbard S.S."/>
            <person name="Banfield J.F."/>
        </authorList>
    </citation>
    <scope>NUCLEOTIDE SEQUENCE [LARGE SCALE GENOMIC DNA]</scope>
</reference>
<accession>A0A1F6MVL5</accession>
<comment type="caution">
    <text evidence="1">The sequence shown here is derived from an EMBL/GenBank/DDBJ whole genome shotgun (WGS) entry which is preliminary data.</text>
</comment>
<organism evidence="1 2">
    <name type="scientific">Candidatus Magasanikbacteria bacterium RIFCSPLOWO2_12_FULL_43_12</name>
    <dbReference type="NCBI Taxonomy" id="1798692"/>
    <lineage>
        <taxon>Bacteria</taxon>
        <taxon>Candidatus Magasanikiibacteriota</taxon>
    </lineage>
</organism>
<proteinExistence type="predicted"/>